<keyword evidence="3" id="KW-1185">Reference proteome</keyword>
<dbReference type="GO" id="GO:0043622">
    <property type="term" value="P:cortical microtubule organization"/>
    <property type="evidence" value="ECO:0007669"/>
    <property type="project" value="TreeGrafter"/>
</dbReference>
<dbReference type="AlphaFoldDB" id="A0A2G9GRV9"/>
<dbReference type="OrthoDB" id="1929779at2759"/>
<feature type="compositionally biased region" description="Basic and acidic residues" evidence="1">
    <location>
        <begin position="355"/>
        <end position="369"/>
    </location>
</feature>
<feature type="compositionally biased region" description="Low complexity" evidence="1">
    <location>
        <begin position="141"/>
        <end position="156"/>
    </location>
</feature>
<reference evidence="3" key="1">
    <citation type="journal article" date="2018" name="Gigascience">
        <title>Genome assembly of the Pink Ipe (Handroanthus impetiginosus, Bignoniaceae), a highly valued, ecologically keystone Neotropical timber forest tree.</title>
        <authorList>
            <person name="Silva-Junior O.B."/>
            <person name="Grattapaglia D."/>
            <person name="Novaes E."/>
            <person name="Collevatti R.G."/>
        </authorList>
    </citation>
    <scope>NUCLEOTIDE SEQUENCE [LARGE SCALE GENOMIC DNA]</scope>
    <source>
        <strain evidence="3">cv. UFG-1</strain>
    </source>
</reference>
<dbReference type="Proteomes" id="UP000231279">
    <property type="component" value="Unassembled WGS sequence"/>
</dbReference>
<dbReference type="STRING" id="429701.A0A2G9GRV9"/>
<feature type="compositionally biased region" description="Polar residues" evidence="1">
    <location>
        <begin position="244"/>
        <end position="272"/>
    </location>
</feature>
<evidence type="ECO:0000256" key="1">
    <source>
        <dbReference type="SAM" id="MobiDB-lite"/>
    </source>
</evidence>
<feature type="region of interest" description="Disordered" evidence="1">
    <location>
        <begin position="415"/>
        <end position="437"/>
    </location>
</feature>
<dbReference type="GO" id="GO:0055028">
    <property type="term" value="C:cortical microtubule"/>
    <property type="evidence" value="ECO:0007669"/>
    <property type="project" value="TreeGrafter"/>
</dbReference>
<feature type="region of interest" description="Disordered" evidence="1">
    <location>
        <begin position="114"/>
        <end position="334"/>
    </location>
</feature>
<evidence type="ECO:0000313" key="3">
    <source>
        <dbReference type="Proteomes" id="UP000231279"/>
    </source>
</evidence>
<dbReference type="EMBL" id="NKXS01003928">
    <property type="protein sequence ID" value="PIN08019.1"/>
    <property type="molecule type" value="Genomic_DNA"/>
</dbReference>
<comment type="caution">
    <text evidence="2">The sequence shown here is derived from an EMBL/GenBank/DDBJ whole genome shotgun (WGS) entry which is preliminary data.</text>
</comment>
<dbReference type="PANTHER" id="PTHR31949">
    <property type="entry name" value="GASTRIC MUCIN-LIKE PROTEIN"/>
    <property type="match status" value="1"/>
</dbReference>
<feature type="region of interest" description="Disordered" evidence="1">
    <location>
        <begin position="355"/>
        <end position="378"/>
    </location>
</feature>
<protein>
    <submittedName>
        <fullName evidence="2">Uncharacterized protein</fullName>
    </submittedName>
</protein>
<feature type="compositionally biased region" description="Low complexity" evidence="1">
    <location>
        <begin position="420"/>
        <end position="437"/>
    </location>
</feature>
<feature type="compositionally biased region" description="Low complexity" evidence="1">
    <location>
        <begin position="278"/>
        <end position="288"/>
    </location>
</feature>
<evidence type="ECO:0000313" key="2">
    <source>
        <dbReference type="EMBL" id="PIN08019.1"/>
    </source>
</evidence>
<gene>
    <name evidence="2" type="ORF">CDL12_19401</name>
</gene>
<name>A0A2G9GRV9_9LAMI</name>
<proteinExistence type="predicted"/>
<sequence>MAASVQFRPQNRDLGMVMREVDEDLAIFLGMRNSEKDKNGHFLVQESDEYDVSKGAEEKPDGLMSLNPSQAEIVSDDEKLLNLENEKSDYNWLLMQPDSSSLPSLDVEVQDSAANQTEISNDRHISSKDEVENSCKEHASMNDSSSSSADSSAASNRRPLSSENRKPASKAAKSKPSHASTPTSRSILPTKSMAAQGRSSTTSCVPTPASRPSAPVVSKSSSRSSTPTRKPATPSTTWKGAPSRGTSPSVRSRQSKPSQILSSSHDATQNPRISMPKRAASASRTRSSSHTEKPRQKSCSPTKVRAPISTGNKPGSKILTKSRGSGNDGDDVNPVIMGTKMVDRVVNMRKLAPPKRDECVSHDNHRKSSQENSGFGRSLSKKSLDMALRHMDIRLSFPDKVRPIAKGVSCFAKINTNGVSESPPTSSCDSKSSKSVM</sequence>
<organism evidence="2 3">
    <name type="scientific">Handroanthus impetiginosus</name>
    <dbReference type="NCBI Taxonomy" id="429701"/>
    <lineage>
        <taxon>Eukaryota</taxon>
        <taxon>Viridiplantae</taxon>
        <taxon>Streptophyta</taxon>
        <taxon>Embryophyta</taxon>
        <taxon>Tracheophyta</taxon>
        <taxon>Spermatophyta</taxon>
        <taxon>Magnoliopsida</taxon>
        <taxon>eudicotyledons</taxon>
        <taxon>Gunneridae</taxon>
        <taxon>Pentapetalae</taxon>
        <taxon>asterids</taxon>
        <taxon>lamiids</taxon>
        <taxon>Lamiales</taxon>
        <taxon>Bignoniaceae</taxon>
        <taxon>Crescentiina</taxon>
        <taxon>Tabebuia alliance</taxon>
        <taxon>Handroanthus</taxon>
    </lineage>
</organism>
<dbReference type="PANTHER" id="PTHR31949:SF15">
    <property type="entry name" value="ENDOCHITINASE A-LIKE ISOFORM X1"/>
    <property type="match status" value="1"/>
</dbReference>
<accession>A0A2G9GRV9</accession>
<feature type="compositionally biased region" description="Low complexity" evidence="1">
    <location>
        <begin position="205"/>
        <end position="237"/>
    </location>
</feature>
<feature type="compositionally biased region" description="Basic and acidic residues" evidence="1">
    <location>
        <begin position="120"/>
        <end position="140"/>
    </location>
</feature>